<organism evidence="1 2">
    <name type="scientific">Teladorsagia circumcincta</name>
    <name type="common">Brown stomach worm</name>
    <name type="synonym">Ostertagia circumcincta</name>
    <dbReference type="NCBI Taxonomy" id="45464"/>
    <lineage>
        <taxon>Eukaryota</taxon>
        <taxon>Metazoa</taxon>
        <taxon>Ecdysozoa</taxon>
        <taxon>Nematoda</taxon>
        <taxon>Chromadorea</taxon>
        <taxon>Rhabditida</taxon>
        <taxon>Rhabditina</taxon>
        <taxon>Rhabditomorpha</taxon>
        <taxon>Strongyloidea</taxon>
        <taxon>Trichostrongylidae</taxon>
        <taxon>Teladorsagia</taxon>
    </lineage>
</organism>
<dbReference type="Proteomes" id="UP000230423">
    <property type="component" value="Unassembled WGS sequence"/>
</dbReference>
<gene>
    <name evidence="1" type="ORF">TELCIR_18648</name>
</gene>
<dbReference type="InterPro" id="IPR052709">
    <property type="entry name" value="Transposase-MT_Hybrid"/>
</dbReference>
<dbReference type="AlphaFoldDB" id="A0A2G9TPG1"/>
<accession>A0A2G9TPG1</accession>
<evidence type="ECO:0000313" key="1">
    <source>
        <dbReference type="EMBL" id="PIO59876.1"/>
    </source>
</evidence>
<reference evidence="1 2" key="1">
    <citation type="submission" date="2015-09" db="EMBL/GenBank/DDBJ databases">
        <title>Draft genome of the parasitic nematode Teladorsagia circumcincta isolate WARC Sus (inbred).</title>
        <authorList>
            <person name="Mitreva M."/>
        </authorList>
    </citation>
    <scope>NUCLEOTIDE SEQUENCE [LARGE SCALE GENOMIC DNA]</scope>
    <source>
        <strain evidence="1 2">S</strain>
    </source>
</reference>
<name>A0A2G9TPG1_TELCI</name>
<dbReference type="OrthoDB" id="5872915at2759"/>
<feature type="non-terminal residue" evidence="1">
    <location>
        <position position="114"/>
    </location>
</feature>
<dbReference type="PANTHER" id="PTHR46060">
    <property type="entry name" value="MARINER MOS1 TRANSPOSASE-LIKE PROTEIN"/>
    <property type="match status" value="1"/>
</dbReference>
<protein>
    <submittedName>
        <fullName evidence="1">Uncharacterized protein</fullName>
    </submittedName>
</protein>
<sequence length="114" mass="13131">MEDYTLEDEGRPGRPPKLNLSELRRVVKAHPLQSTRGVASTLGVHVKSVDRDRRVDDCMTLLRFRQLLDEGATVTANLYTEQLPDLKRVVDQRRRKVQKVYFNHGRARPHVAGE</sequence>
<dbReference type="PANTHER" id="PTHR46060:SF1">
    <property type="entry name" value="MARINER MOS1 TRANSPOSASE-LIKE PROTEIN"/>
    <property type="match status" value="1"/>
</dbReference>
<evidence type="ECO:0000313" key="2">
    <source>
        <dbReference type="Proteomes" id="UP000230423"/>
    </source>
</evidence>
<keyword evidence="2" id="KW-1185">Reference proteome</keyword>
<proteinExistence type="predicted"/>
<dbReference type="EMBL" id="KZ356688">
    <property type="protein sequence ID" value="PIO59876.1"/>
    <property type="molecule type" value="Genomic_DNA"/>
</dbReference>